<evidence type="ECO:0000256" key="1">
    <source>
        <dbReference type="SAM" id="MobiDB-lite"/>
    </source>
</evidence>
<feature type="non-terminal residue" evidence="2">
    <location>
        <position position="1"/>
    </location>
</feature>
<sequence length="303" mass="32866">IRHSPGASGAPPLAALRGAEPDLGDALVLKLQHRAICLSPERTLKFRPHRAAPTTLGPAWMRAYRARNAVGSRELATVNSPRPAAPPASSGDAGTRPSGTPDALVVGPNTARAVEQPVALPAAFGNADTNPVSVLTARNAGQPVAATHSEVRETALTTRSPPGPSATQIPWLRLHPTVAVSLRSFQDSDLATTLVPQPRHSAVQVRMYVATQVQRWMGREPGVVPPPDPYYPDRHHWPMRNWLPEKKETIRHHREIVRPWTANFRSECLCLPVVADPLALQVDLEELRFADGARDFTSVIAVL</sequence>
<reference evidence="3" key="1">
    <citation type="submission" date="2017-03" db="EMBL/GenBank/DDBJ databases">
        <title>Phytopthora megakarya and P. palmivora, two closely related causual agents of cacao black pod achieved similar genome size and gene model numbers by different mechanisms.</title>
        <authorList>
            <person name="Ali S."/>
            <person name="Shao J."/>
            <person name="Larry D.J."/>
            <person name="Kronmiller B."/>
            <person name="Shen D."/>
            <person name="Strem M.D."/>
            <person name="Melnick R.L."/>
            <person name="Guiltinan M.J."/>
            <person name="Tyler B.M."/>
            <person name="Meinhardt L.W."/>
            <person name="Bailey B.A."/>
        </authorList>
    </citation>
    <scope>NUCLEOTIDE SEQUENCE [LARGE SCALE GENOMIC DNA]</scope>
    <source>
        <strain evidence="3">zdho120</strain>
    </source>
</reference>
<keyword evidence="3" id="KW-1185">Reference proteome</keyword>
<evidence type="ECO:0000313" key="3">
    <source>
        <dbReference type="Proteomes" id="UP000198211"/>
    </source>
</evidence>
<dbReference type="EMBL" id="NBNE01006543">
    <property type="protein sequence ID" value="OWZ01890.1"/>
    <property type="molecule type" value="Genomic_DNA"/>
</dbReference>
<protein>
    <submittedName>
        <fullName evidence="2">Uncharacterized protein</fullName>
    </submittedName>
</protein>
<dbReference type="AlphaFoldDB" id="A0A225VBN5"/>
<dbReference type="Proteomes" id="UP000198211">
    <property type="component" value="Unassembled WGS sequence"/>
</dbReference>
<gene>
    <name evidence="2" type="ORF">PHMEG_00026649</name>
</gene>
<comment type="caution">
    <text evidence="2">The sequence shown here is derived from an EMBL/GenBank/DDBJ whole genome shotgun (WGS) entry which is preliminary data.</text>
</comment>
<evidence type="ECO:0000313" key="2">
    <source>
        <dbReference type="EMBL" id="OWZ01890.1"/>
    </source>
</evidence>
<feature type="region of interest" description="Disordered" evidence="1">
    <location>
        <begin position="74"/>
        <end position="103"/>
    </location>
</feature>
<proteinExistence type="predicted"/>
<name>A0A225VBN5_9STRA</name>
<accession>A0A225VBN5</accession>
<organism evidence="2 3">
    <name type="scientific">Phytophthora megakarya</name>
    <dbReference type="NCBI Taxonomy" id="4795"/>
    <lineage>
        <taxon>Eukaryota</taxon>
        <taxon>Sar</taxon>
        <taxon>Stramenopiles</taxon>
        <taxon>Oomycota</taxon>
        <taxon>Peronosporomycetes</taxon>
        <taxon>Peronosporales</taxon>
        <taxon>Peronosporaceae</taxon>
        <taxon>Phytophthora</taxon>
    </lineage>
</organism>